<sequence>MVSVTIRDREMRPGERAHIRGEMSFGNQETLYPKDVELKTIETVLFTSKFASLPGSAVGTMVWPTG</sequence>
<protein>
    <submittedName>
        <fullName evidence="1">Uncharacterized protein</fullName>
    </submittedName>
</protein>
<dbReference type="EMBL" id="BARW01014849">
    <property type="protein sequence ID" value="GAI80656.1"/>
    <property type="molecule type" value="Genomic_DNA"/>
</dbReference>
<reference evidence="1" key="1">
    <citation type="journal article" date="2014" name="Front. Microbiol.">
        <title>High frequency of phylogenetically diverse reductive dehalogenase-homologous genes in deep subseafloor sedimentary metagenomes.</title>
        <authorList>
            <person name="Kawai M."/>
            <person name="Futagami T."/>
            <person name="Toyoda A."/>
            <person name="Takaki Y."/>
            <person name="Nishi S."/>
            <person name="Hori S."/>
            <person name="Arai W."/>
            <person name="Tsubouchi T."/>
            <person name="Morono Y."/>
            <person name="Uchiyama I."/>
            <person name="Ito T."/>
            <person name="Fujiyama A."/>
            <person name="Inagaki F."/>
            <person name="Takami H."/>
        </authorList>
    </citation>
    <scope>NUCLEOTIDE SEQUENCE</scope>
    <source>
        <strain evidence="1">Expedition CK06-06</strain>
    </source>
</reference>
<accession>X1SND5</accession>
<gene>
    <name evidence="1" type="ORF">S12H4_26206</name>
</gene>
<name>X1SND5_9ZZZZ</name>
<organism evidence="1">
    <name type="scientific">marine sediment metagenome</name>
    <dbReference type="NCBI Taxonomy" id="412755"/>
    <lineage>
        <taxon>unclassified sequences</taxon>
        <taxon>metagenomes</taxon>
        <taxon>ecological metagenomes</taxon>
    </lineage>
</organism>
<dbReference type="AlphaFoldDB" id="X1SND5"/>
<proteinExistence type="predicted"/>
<evidence type="ECO:0000313" key="1">
    <source>
        <dbReference type="EMBL" id="GAI80656.1"/>
    </source>
</evidence>
<comment type="caution">
    <text evidence="1">The sequence shown here is derived from an EMBL/GenBank/DDBJ whole genome shotgun (WGS) entry which is preliminary data.</text>
</comment>